<dbReference type="PROSITE" id="PS51078">
    <property type="entry name" value="ICLR_ED"/>
    <property type="match status" value="1"/>
</dbReference>
<evidence type="ECO:0000256" key="2">
    <source>
        <dbReference type="ARBA" id="ARBA00023125"/>
    </source>
</evidence>
<dbReference type="Gene3D" id="3.30.450.40">
    <property type="match status" value="1"/>
</dbReference>
<dbReference type="PANTHER" id="PTHR30136:SF35">
    <property type="entry name" value="HTH-TYPE TRANSCRIPTIONAL REGULATOR RV1719"/>
    <property type="match status" value="1"/>
</dbReference>
<dbReference type="Gene3D" id="1.10.10.10">
    <property type="entry name" value="Winged helix-like DNA-binding domain superfamily/Winged helix DNA-binding domain"/>
    <property type="match status" value="1"/>
</dbReference>
<organism evidence="6 7">
    <name type="scientific">Saccharopolyspora phatthalungensis</name>
    <dbReference type="NCBI Taxonomy" id="664693"/>
    <lineage>
        <taxon>Bacteria</taxon>
        <taxon>Bacillati</taxon>
        <taxon>Actinomycetota</taxon>
        <taxon>Actinomycetes</taxon>
        <taxon>Pseudonocardiales</taxon>
        <taxon>Pseudonocardiaceae</taxon>
        <taxon>Saccharopolyspora</taxon>
    </lineage>
</organism>
<feature type="domain" description="HTH iclR-type" evidence="4">
    <location>
        <begin position="5"/>
        <end position="68"/>
    </location>
</feature>
<dbReference type="GO" id="GO:0045892">
    <property type="term" value="P:negative regulation of DNA-templated transcription"/>
    <property type="evidence" value="ECO:0007669"/>
    <property type="project" value="TreeGrafter"/>
</dbReference>
<dbReference type="SUPFAM" id="SSF55781">
    <property type="entry name" value="GAF domain-like"/>
    <property type="match status" value="1"/>
</dbReference>
<dbReference type="EMBL" id="JACHIW010000002">
    <property type="protein sequence ID" value="MBB5158914.1"/>
    <property type="molecule type" value="Genomic_DNA"/>
</dbReference>
<evidence type="ECO:0000259" key="5">
    <source>
        <dbReference type="PROSITE" id="PS51078"/>
    </source>
</evidence>
<dbReference type="InterPro" id="IPR029016">
    <property type="entry name" value="GAF-like_dom_sf"/>
</dbReference>
<evidence type="ECO:0000256" key="3">
    <source>
        <dbReference type="ARBA" id="ARBA00023163"/>
    </source>
</evidence>
<dbReference type="AlphaFoldDB" id="A0A840QDQ5"/>
<evidence type="ECO:0000313" key="7">
    <source>
        <dbReference type="Proteomes" id="UP000584374"/>
    </source>
</evidence>
<dbReference type="Proteomes" id="UP000584374">
    <property type="component" value="Unassembled WGS sequence"/>
</dbReference>
<dbReference type="PANTHER" id="PTHR30136">
    <property type="entry name" value="HELIX-TURN-HELIX TRANSCRIPTIONAL REGULATOR, ICLR FAMILY"/>
    <property type="match status" value="1"/>
</dbReference>
<gene>
    <name evidence="6" type="ORF">BJ970_006513</name>
</gene>
<dbReference type="Pfam" id="PF09339">
    <property type="entry name" value="HTH_IclR"/>
    <property type="match status" value="1"/>
</dbReference>
<protein>
    <submittedName>
        <fullName evidence="6">DNA-binding IclR family transcriptional regulator</fullName>
    </submittedName>
</protein>
<reference evidence="6 7" key="1">
    <citation type="submission" date="2020-08" db="EMBL/GenBank/DDBJ databases">
        <title>Sequencing the genomes of 1000 actinobacteria strains.</title>
        <authorList>
            <person name="Klenk H.-P."/>
        </authorList>
    </citation>
    <scope>NUCLEOTIDE SEQUENCE [LARGE SCALE GENOMIC DNA]</scope>
    <source>
        <strain evidence="6 7">DSM 45584</strain>
    </source>
</reference>
<proteinExistence type="predicted"/>
<dbReference type="GO" id="GO:0003677">
    <property type="term" value="F:DNA binding"/>
    <property type="evidence" value="ECO:0007669"/>
    <property type="project" value="UniProtKB-KW"/>
</dbReference>
<keyword evidence="7" id="KW-1185">Reference proteome</keyword>
<dbReference type="GO" id="GO:0003700">
    <property type="term" value="F:DNA-binding transcription factor activity"/>
    <property type="evidence" value="ECO:0007669"/>
    <property type="project" value="TreeGrafter"/>
</dbReference>
<dbReference type="SMART" id="SM00346">
    <property type="entry name" value="HTH_ICLR"/>
    <property type="match status" value="1"/>
</dbReference>
<dbReference type="RefSeq" id="WP_184730989.1">
    <property type="nucleotide sequence ID" value="NZ_JACHIW010000002.1"/>
</dbReference>
<evidence type="ECO:0000313" key="6">
    <source>
        <dbReference type="EMBL" id="MBB5158914.1"/>
    </source>
</evidence>
<evidence type="ECO:0000259" key="4">
    <source>
        <dbReference type="PROSITE" id="PS51077"/>
    </source>
</evidence>
<dbReference type="InterPro" id="IPR036388">
    <property type="entry name" value="WH-like_DNA-bd_sf"/>
</dbReference>
<dbReference type="PROSITE" id="PS51077">
    <property type="entry name" value="HTH_ICLR"/>
    <property type="match status" value="1"/>
</dbReference>
<dbReference type="InterPro" id="IPR005471">
    <property type="entry name" value="Tscrpt_reg_IclR_N"/>
</dbReference>
<keyword evidence="2 6" id="KW-0238">DNA-binding</keyword>
<feature type="domain" description="IclR-ED" evidence="5">
    <location>
        <begin position="69"/>
        <end position="289"/>
    </location>
</feature>
<dbReference type="SUPFAM" id="SSF46785">
    <property type="entry name" value="Winged helix' DNA-binding domain"/>
    <property type="match status" value="1"/>
</dbReference>
<evidence type="ECO:0000256" key="1">
    <source>
        <dbReference type="ARBA" id="ARBA00023015"/>
    </source>
</evidence>
<name>A0A840QDQ5_9PSEU</name>
<comment type="caution">
    <text evidence="6">The sequence shown here is derived from an EMBL/GenBank/DDBJ whole genome shotgun (WGS) entry which is preliminary data.</text>
</comment>
<accession>A0A840QDQ5</accession>
<keyword evidence="1" id="KW-0805">Transcription regulation</keyword>
<sequence>MPSPVPAIDRAAEILRFLASDPRTTRTLSEIARAANVHKATCASILAALETHGMVHRDTATLRYALDSGSLRLAESMRQRYPAYTASRPEIARLSVESGLSIAAIVRDGDDLVILDVVGDTTPSHLALRIGMRVPLEPPIGTIFKAWGARDEIDRWVKLLVQQYGGDRDRHLAAIAALRTRGYSLGGEHDLDLELATALQRVNQQDGDVRALEVALIIADKLRNSRHSKQPNADEPVNSIIGPVFGPAGDVVLTLNAYGPLGSVRRRDLDRLVPVLLRAATRMTRLTGGRLPAVWPHGEP</sequence>
<dbReference type="InterPro" id="IPR050707">
    <property type="entry name" value="HTH_MetabolicPath_Reg"/>
</dbReference>
<dbReference type="InterPro" id="IPR036390">
    <property type="entry name" value="WH_DNA-bd_sf"/>
</dbReference>
<keyword evidence="3" id="KW-0804">Transcription</keyword>
<dbReference type="InterPro" id="IPR014757">
    <property type="entry name" value="Tscrpt_reg_IclR_C"/>
</dbReference>